<dbReference type="Gene3D" id="2.40.10.480">
    <property type="match status" value="1"/>
</dbReference>
<dbReference type="KEGG" id="pbap:Pla133_32220"/>
<dbReference type="Gene3D" id="2.130.10.10">
    <property type="entry name" value="YVTN repeat-like/Quinoprotein amine dehydrogenase"/>
    <property type="match status" value="2"/>
</dbReference>
<dbReference type="RefSeq" id="WP_145066882.1">
    <property type="nucleotide sequence ID" value="NZ_CP036287.1"/>
</dbReference>
<proteinExistence type="predicted"/>
<accession>A0A518BMC2</accession>
<evidence type="ECO:0000313" key="2">
    <source>
        <dbReference type="EMBL" id="QDU68128.1"/>
    </source>
</evidence>
<dbReference type="PANTHER" id="PTHR34512:SF30">
    <property type="entry name" value="OUTER MEMBRANE PROTEIN ASSEMBLY FACTOR BAMB"/>
    <property type="match status" value="1"/>
</dbReference>
<evidence type="ECO:0000313" key="3">
    <source>
        <dbReference type="Proteomes" id="UP000316921"/>
    </source>
</evidence>
<dbReference type="InterPro" id="IPR018391">
    <property type="entry name" value="PQQ_b-propeller_rpt"/>
</dbReference>
<dbReference type="InterPro" id="IPR015943">
    <property type="entry name" value="WD40/YVTN_repeat-like_dom_sf"/>
</dbReference>
<dbReference type="PANTHER" id="PTHR34512">
    <property type="entry name" value="CELL SURFACE PROTEIN"/>
    <property type="match status" value="1"/>
</dbReference>
<keyword evidence="3" id="KW-1185">Reference proteome</keyword>
<evidence type="ECO:0000259" key="1">
    <source>
        <dbReference type="Pfam" id="PF13360"/>
    </source>
</evidence>
<dbReference type="SUPFAM" id="SSF50998">
    <property type="entry name" value="Quinoprotein alcohol dehydrogenase-like"/>
    <property type="match status" value="2"/>
</dbReference>
<dbReference type="AlphaFoldDB" id="A0A518BMC2"/>
<dbReference type="EMBL" id="CP036287">
    <property type="protein sequence ID" value="QDU68128.1"/>
    <property type="molecule type" value="Genomic_DNA"/>
</dbReference>
<dbReference type="InterPro" id="IPR011047">
    <property type="entry name" value="Quinoprotein_ADH-like_sf"/>
</dbReference>
<feature type="domain" description="Pyrrolo-quinoline quinone repeat" evidence="1">
    <location>
        <begin position="3"/>
        <end position="177"/>
    </location>
</feature>
<dbReference type="Pfam" id="PF13360">
    <property type="entry name" value="PQQ_2"/>
    <property type="match status" value="2"/>
</dbReference>
<reference evidence="2 3" key="1">
    <citation type="submission" date="2019-02" db="EMBL/GenBank/DDBJ databases">
        <title>Deep-cultivation of Planctomycetes and their phenomic and genomic characterization uncovers novel biology.</title>
        <authorList>
            <person name="Wiegand S."/>
            <person name="Jogler M."/>
            <person name="Boedeker C."/>
            <person name="Pinto D."/>
            <person name="Vollmers J."/>
            <person name="Rivas-Marin E."/>
            <person name="Kohn T."/>
            <person name="Peeters S.H."/>
            <person name="Heuer A."/>
            <person name="Rast P."/>
            <person name="Oberbeckmann S."/>
            <person name="Bunk B."/>
            <person name="Jeske O."/>
            <person name="Meyerdierks A."/>
            <person name="Storesund J.E."/>
            <person name="Kallscheuer N."/>
            <person name="Luecker S."/>
            <person name="Lage O.M."/>
            <person name="Pohl T."/>
            <person name="Merkel B.J."/>
            <person name="Hornburger P."/>
            <person name="Mueller R.-W."/>
            <person name="Bruemmer F."/>
            <person name="Labrenz M."/>
            <person name="Spormann A.M."/>
            <person name="Op den Camp H."/>
            <person name="Overmann J."/>
            <person name="Amann R."/>
            <person name="Jetten M.S.M."/>
            <person name="Mascher T."/>
            <person name="Medema M.H."/>
            <person name="Devos D.P."/>
            <person name="Kaster A.-K."/>
            <person name="Ovreas L."/>
            <person name="Rohde M."/>
            <person name="Galperin M.Y."/>
            <person name="Jogler C."/>
        </authorList>
    </citation>
    <scope>NUCLEOTIDE SEQUENCE [LARGE SCALE GENOMIC DNA]</scope>
    <source>
        <strain evidence="2 3">Pla133</strain>
    </source>
</reference>
<feature type="domain" description="Pyrrolo-quinoline quinone repeat" evidence="1">
    <location>
        <begin position="517"/>
        <end position="767"/>
    </location>
</feature>
<organism evidence="2 3">
    <name type="scientific">Engelhardtia mirabilis</name>
    <dbReference type="NCBI Taxonomy" id="2528011"/>
    <lineage>
        <taxon>Bacteria</taxon>
        <taxon>Pseudomonadati</taxon>
        <taxon>Planctomycetota</taxon>
        <taxon>Planctomycetia</taxon>
        <taxon>Planctomycetia incertae sedis</taxon>
        <taxon>Engelhardtia</taxon>
    </lineage>
</organism>
<sequence>MVAKDRSTGVELWKRQLVTSQESHPKGQAFVDVSPAGDRVVALIEPKIGASPFPRVTSFDAATGSLNYEFTITPSSGFTNVDPKGLALSQNFDYLTYSENDPAFQVNGGGVLAINPTTGATAWSALTDRPSGSLSLDNQRLYVGSNQPSAGGQTTTSTVTALALATGQVLWQTPGPQSTVYAVDAYGASGIVAASFGTSGDLLAMNASTGAVLRAMQTGNPTYQVLVDPAGARIHAPVLGPLSPTGLSKPLSVASFGLSGAADWSAPFLTPWGTASDNDVAPDGIQDQILARDAVTGALVVAGSAPGNQVVKSFHLRQLDPSNGSTVATATVDLTGKQGPQGGARIAVAGSRVTLLGWGYLSPNESKGVLAEFGLPGLVLQSSSVIALLIETADRAGSLSLSPDGSILLTTSSTLLDVFVTAVDAVTGGILWGPMAASTDVLQQGKSRAVISGNGQAAAVGAGLNLGGTLALTGLVPQTAAVLWKASVPQWNSNASSIVEAGVDRFFTATDDSMDTSLVRALDAATGATLWSRSLDFSPGGEEDAVAILAGQPVVVAGQAYLGSDVQPYLSGFHPGDGSDAWTAVFTPPAGKQLGSTLGLARNQSTIASVVRLDSDRSLLIGFASANGVQQWSQELESISIDVAVASAPDGSAFVVAGTPFGSQLQTSSVVEAIDAATGTELWTRALDSLIDLNGPHDLTIDGESSTVYVSASVRISPGILGSAVFALDLATGDELWRATYPTSQFGGGTTPLQVALDSKALFVATTDASSQDISVDVTRYQVPRLTANPSAISLSSGGVQRLDLRGGSAFAGTFHALAGSATGTAPGIPLDGLVLPLVFDAYTLLPIQLEGGGVFSGGAGVLDSKGLAQATISLPAGTDPALAGVTLFHAWLGIDLTLFGVSITSNPTELLLAN</sequence>
<gene>
    <name evidence="2" type="ORF">Pla133_32220</name>
</gene>
<protein>
    <submittedName>
        <fullName evidence="2">Outer membrane biogenesis protein BamB</fullName>
    </submittedName>
</protein>
<dbReference type="Proteomes" id="UP000316921">
    <property type="component" value="Chromosome"/>
</dbReference>
<dbReference type="SMART" id="SM00564">
    <property type="entry name" value="PQQ"/>
    <property type="match status" value="4"/>
</dbReference>
<dbReference type="InterPro" id="IPR002372">
    <property type="entry name" value="PQQ_rpt_dom"/>
</dbReference>
<name>A0A518BMC2_9BACT</name>